<comment type="caution">
    <text evidence="15">The sequence shown here is derived from an EMBL/GenBank/DDBJ whole genome shotgun (WGS) entry which is preliminary data.</text>
</comment>
<evidence type="ECO:0000259" key="13">
    <source>
        <dbReference type="Pfam" id="PF00593"/>
    </source>
</evidence>
<dbReference type="Gene3D" id="2.40.170.20">
    <property type="entry name" value="TonB-dependent receptor, beta-barrel domain"/>
    <property type="match status" value="1"/>
</dbReference>
<protein>
    <recommendedName>
        <fullName evidence="17">TonB-dependent receptor</fullName>
    </recommendedName>
</protein>
<evidence type="ECO:0000256" key="4">
    <source>
        <dbReference type="ARBA" id="ARBA00022692"/>
    </source>
</evidence>
<dbReference type="Gene3D" id="2.170.130.10">
    <property type="entry name" value="TonB-dependent receptor, plug domain"/>
    <property type="match status" value="1"/>
</dbReference>
<evidence type="ECO:0000256" key="6">
    <source>
        <dbReference type="ARBA" id="ARBA00023077"/>
    </source>
</evidence>
<evidence type="ECO:0000256" key="10">
    <source>
        <dbReference type="PROSITE-ProRule" id="PRU01360"/>
    </source>
</evidence>
<dbReference type="InterPro" id="IPR000531">
    <property type="entry name" value="Beta-barrel_TonB"/>
</dbReference>
<dbReference type="InterPro" id="IPR037066">
    <property type="entry name" value="Plug_dom_sf"/>
</dbReference>
<keyword evidence="8" id="KW-0675">Receptor</keyword>
<comment type="similarity">
    <text evidence="10 11">Belongs to the TonB-dependent receptor family.</text>
</comment>
<proteinExistence type="inferred from homology"/>
<evidence type="ECO:0000256" key="5">
    <source>
        <dbReference type="ARBA" id="ARBA00022729"/>
    </source>
</evidence>
<evidence type="ECO:0000313" key="15">
    <source>
        <dbReference type="EMBL" id="MTI27353.1"/>
    </source>
</evidence>
<evidence type="ECO:0000256" key="7">
    <source>
        <dbReference type="ARBA" id="ARBA00023136"/>
    </source>
</evidence>
<feature type="domain" description="TonB-dependent receptor-like beta-barrel" evidence="13">
    <location>
        <begin position="213"/>
        <end position="672"/>
    </location>
</feature>
<dbReference type="RefSeq" id="WP_155174352.1">
    <property type="nucleotide sequence ID" value="NZ_BAAAFL010000027.1"/>
</dbReference>
<keyword evidence="9 10" id="KW-0998">Cell outer membrane</keyword>
<keyword evidence="2 10" id="KW-0813">Transport</keyword>
<evidence type="ECO:0000256" key="3">
    <source>
        <dbReference type="ARBA" id="ARBA00022452"/>
    </source>
</evidence>
<evidence type="ECO:0000256" key="8">
    <source>
        <dbReference type="ARBA" id="ARBA00023170"/>
    </source>
</evidence>
<dbReference type="Pfam" id="PF00593">
    <property type="entry name" value="TonB_dep_Rec_b-barrel"/>
    <property type="match status" value="1"/>
</dbReference>
<feature type="chain" id="PRO_5046875215" description="TonB-dependent receptor" evidence="12">
    <location>
        <begin position="20"/>
        <end position="698"/>
    </location>
</feature>
<keyword evidence="5 12" id="KW-0732">Signal</keyword>
<feature type="domain" description="TonB-dependent receptor plug" evidence="14">
    <location>
        <begin position="49"/>
        <end position="166"/>
    </location>
</feature>
<dbReference type="PROSITE" id="PS52016">
    <property type="entry name" value="TONB_DEPENDENT_REC_3"/>
    <property type="match status" value="1"/>
</dbReference>
<dbReference type="PANTHER" id="PTHR30069:SF29">
    <property type="entry name" value="HEMOGLOBIN AND HEMOGLOBIN-HAPTOGLOBIN-BINDING PROTEIN 1-RELATED"/>
    <property type="match status" value="1"/>
</dbReference>
<evidence type="ECO:0000259" key="14">
    <source>
        <dbReference type="Pfam" id="PF07715"/>
    </source>
</evidence>
<evidence type="ECO:0000256" key="2">
    <source>
        <dbReference type="ARBA" id="ARBA00022448"/>
    </source>
</evidence>
<gene>
    <name evidence="15" type="ORF">E1163_20525</name>
</gene>
<keyword evidence="4 10" id="KW-0812">Transmembrane</keyword>
<keyword evidence="7 10" id="KW-0472">Membrane</keyword>
<accession>A0ABW9RT49</accession>
<dbReference type="PANTHER" id="PTHR30069">
    <property type="entry name" value="TONB-DEPENDENT OUTER MEMBRANE RECEPTOR"/>
    <property type="match status" value="1"/>
</dbReference>
<evidence type="ECO:0000256" key="11">
    <source>
        <dbReference type="RuleBase" id="RU003357"/>
    </source>
</evidence>
<dbReference type="EMBL" id="SMLW01000623">
    <property type="protein sequence ID" value="MTI27353.1"/>
    <property type="molecule type" value="Genomic_DNA"/>
</dbReference>
<reference evidence="15 16" key="1">
    <citation type="submission" date="2019-02" db="EMBL/GenBank/DDBJ databases">
        <authorList>
            <person name="Goldberg S.R."/>
            <person name="Haltli B.A."/>
            <person name="Correa H."/>
            <person name="Russell K.G."/>
        </authorList>
    </citation>
    <scope>NUCLEOTIDE SEQUENCE [LARGE SCALE GENOMIC DNA]</scope>
    <source>
        <strain evidence="15 16">JCM 16186</strain>
    </source>
</reference>
<evidence type="ECO:0000256" key="1">
    <source>
        <dbReference type="ARBA" id="ARBA00004571"/>
    </source>
</evidence>
<sequence>MKRFLVLFFISALSFGAMAQDDNDLYELSLEDLMQIDIYSVSKKAESLFDAPLSSSTLTADEIVNSGATSIPEALRLVPGLIVREQANGVYDIHLRGLDNLTRYGNGADASNLITLIMIDGRPVFNNNLGGVYWEAIPVSLIDVERIEVVRGPSAPLYGPNAVAGVINIITKNVSKDGLTAQADLRAGTSNTQIGGVNVGYKFSEKFSAALSGNFEMRDRHDDLYFDYATGAFTNYENVTDIDSEYITDRNQALDKKGLNLFMDFNPSDKFSLQLQSGLQEASIQKINQDNPYTPFSNGTYESKYVSLSTSFGNLRGRFSFVDGYDNLDEGSSFPLLEYDYKTIDASVEYDWSVTDKLSIRPGVSYQSAEYSDKPYIDPANGILGVLNDEQTIRSFAGSLGVDYDITENWRLVGGIRMDKFSAPDEAYVSYQLATTYNINENNLVRAVYAKSNSGSFIGPNYVNIVFPNNGSIVSYRGNEDLDLFQIQMVELGYRTKVSSNLELNAELFHQVAENAYVILLDAEPGFVNYSYENIDAKATQNGVTLSANYVASNKFQVKPFITYQQTEVEDLPTGFRTPVIDPVNNIDNTVTVDNDQTPSWFGGLYLNYKPVKNLNINFNPYYMSEQSQYSFYSLTNPASNVGEIDGKLILNAKVAYDVTKNINVYINARNLSDNDSREFVGADRNGGLLLGGVRVQL</sequence>
<evidence type="ECO:0000256" key="9">
    <source>
        <dbReference type="ARBA" id="ARBA00023237"/>
    </source>
</evidence>
<dbReference type="InterPro" id="IPR012910">
    <property type="entry name" value="Plug_dom"/>
</dbReference>
<comment type="subcellular location">
    <subcellularLocation>
        <location evidence="1 10">Cell outer membrane</location>
        <topology evidence="1 10">Multi-pass membrane protein</topology>
    </subcellularLocation>
</comment>
<keyword evidence="3 10" id="KW-1134">Transmembrane beta strand</keyword>
<evidence type="ECO:0000256" key="12">
    <source>
        <dbReference type="SAM" id="SignalP"/>
    </source>
</evidence>
<dbReference type="Pfam" id="PF07715">
    <property type="entry name" value="Plug"/>
    <property type="match status" value="1"/>
</dbReference>
<keyword evidence="16" id="KW-1185">Reference proteome</keyword>
<evidence type="ECO:0000313" key="16">
    <source>
        <dbReference type="Proteomes" id="UP000798808"/>
    </source>
</evidence>
<dbReference type="Proteomes" id="UP000798808">
    <property type="component" value="Unassembled WGS sequence"/>
</dbReference>
<name>A0ABW9RT49_9BACT</name>
<dbReference type="InterPro" id="IPR036942">
    <property type="entry name" value="Beta-barrel_TonB_sf"/>
</dbReference>
<feature type="signal peptide" evidence="12">
    <location>
        <begin position="1"/>
        <end position="19"/>
    </location>
</feature>
<organism evidence="15 16">
    <name type="scientific">Fulvivirga kasyanovii</name>
    <dbReference type="NCBI Taxonomy" id="396812"/>
    <lineage>
        <taxon>Bacteria</taxon>
        <taxon>Pseudomonadati</taxon>
        <taxon>Bacteroidota</taxon>
        <taxon>Cytophagia</taxon>
        <taxon>Cytophagales</taxon>
        <taxon>Fulvivirgaceae</taxon>
        <taxon>Fulvivirga</taxon>
    </lineage>
</organism>
<dbReference type="InterPro" id="IPR039426">
    <property type="entry name" value="TonB-dep_rcpt-like"/>
</dbReference>
<evidence type="ECO:0008006" key="17">
    <source>
        <dbReference type="Google" id="ProtNLM"/>
    </source>
</evidence>
<dbReference type="SUPFAM" id="SSF56935">
    <property type="entry name" value="Porins"/>
    <property type="match status" value="1"/>
</dbReference>
<keyword evidence="6 11" id="KW-0798">TonB box</keyword>